<evidence type="ECO:0000256" key="1">
    <source>
        <dbReference type="SAM" id="MobiDB-lite"/>
    </source>
</evidence>
<protein>
    <submittedName>
        <fullName evidence="2">Uncharacterized protein</fullName>
    </submittedName>
</protein>
<reference evidence="2 3" key="1">
    <citation type="journal article" date="2015" name="J. Virol.">
        <title>Salmon gill poxvirus, the deepest representative of the Chordopoxvirinae.</title>
        <authorList>
            <person name="Gjessing M.C."/>
            <person name="Yutin N."/>
            <person name="Tengs T."/>
            <person name="Senkevich T."/>
            <person name="Koonin E.V."/>
            <person name="Ronning H.P."/>
            <person name="Alarson M."/>
            <person name="Ylving S."/>
            <person name="Lie K.-I."/>
            <person name="Saure B."/>
            <person name="Tran L."/>
            <person name="Moss B."/>
            <person name="Dale O.B."/>
        </authorList>
    </citation>
    <scope>NUCLEOTIDE SEQUENCE [LARGE SCALE GENOMIC DNA]</scope>
    <source>
        <strain evidence="2">2012-04-F277-L3G</strain>
    </source>
</reference>
<sequence length="176" mass="19446">MAESLNQESSQYLMNRIDAFKRIFASTSTSVIDMTATSVKNIMSTAHFFADGLAYVYENTCRSIDITNGKADPADFPSSRDESPMPPRQARMQQFLSKFLNDYSVPLSGLVLLSAYYVLTTTQENFHEQASLRARASARAAESDPEGDGEAEVLAEPEEYVPTESVQTEDCPCCTP</sequence>
<evidence type="ECO:0000313" key="2">
    <source>
        <dbReference type="EMBL" id="AKR04172.1"/>
    </source>
</evidence>
<dbReference type="Proteomes" id="UP000105007">
    <property type="component" value="Segment"/>
</dbReference>
<name>A0A0H4Y190_9POXV</name>
<gene>
    <name evidence="2" type="ORF">SGPV048</name>
</gene>
<keyword evidence="3" id="KW-1185">Reference proteome</keyword>
<feature type="region of interest" description="Disordered" evidence="1">
    <location>
        <begin position="137"/>
        <end position="176"/>
    </location>
</feature>
<dbReference type="GeneID" id="25392215"/>
<organism evidence="2 3">
    <name type="scientific">Salmon gill poxvirus</name>
    <dbReference type="NCBI Taxonomy" id="1680908"/>
    <lineage>
        <taxon>Viruses</taxon>
        <taxon>Varidnaviria</taxon>
        <taxon>Bamfordvirae</taxon>
        <taxon>Nucleocytoviricota</taxon>
        <taxon>Pokkesviricetes</taxon>
        <taxon>Chitovirales</taxon>
        <taxon>Poxviridae</taxon>
        <taxon>Chordopoxvirinae</taxon>
        <taxon>Salmonpoxvirus</taxon>
        <taxon>Salmonpoxvirus gillpox</taxon>
        <taxon>Salmon gillpox virus</taxon>
    </lineage>
</organism>
<accession>A0A0H4Y190</accession>
<dbReference type="KEGG" id="vg:25392215"/>
<feature type="region of interest" description="Disordered" evidence="1">
    <location>
        <begin position="68"/>
        <end position="88"/>
    </location>
</feature>
<dbReference type="RefSeq" id="YP_009162420.1">
    <property type="nucleotide sequence ID" value="NC_027707.1"/>
</dbReference>
<dbReference type="EMBL" id="KT159937">
    <property type="protein sequence ID" value="AKR04172.1"/>
    <property type="molecule type" value="Genomic_DNA"/>
</dbReference>
<feature type="compositionally biased region" description="Acidic residues" evidence="1">
    <location>
        <begin position="143"/>
        <end position="161"/>
    </location>
</feature>
<proteinExistence type="predicted"/>
<evidence type="ECO:0000313" key="3">
    <source>
        <dbReference type="Proteomes" id="UP000105007"/>
    </source>
</evidence>